<dbReference type="Pfam" id="PF13524">
    <property type="entry name" value="Glyco_trans_1_2"/>
    <property type="match status" value="1"/>
</dbReference>
<evidence type="ECO:0000259" key="1">
    <source>
        <dbReference type="Pfam" id="PF13524"/>
    </source>
</evidence>
<accession>A0A4P7CR32</accession>
<organism evidence="2 3">
    <name type="scientific">Paraburkholderia pallida</name>
    <dbReference type="NCBI Taxonomy" id="2547399"/>
    <lineage>
        <taxon>Bacteria</taxon>
        <taxon>Pseudomonadati</taxon>
        <taxon>Pseudomonadota</taxon>
        <taxon>Betaproteobacteria</taxon>
        <taxon>Burkholderiales</taxon>
        <taxon>Burkholderiaceae</taxon>
        <taxon>Paraburkholderia</taxon>
    </lineage>
</organism>
<evidence type="ECO:0000313" key="3">
    <source>
        <dbReference type="Proteomes" id="UP000295727"/>
    </source>
</evidence>
<proteinExistence type="predicted"/>
<name>A0A4P7CR32_9BURK</name>
<gene>
    <name evidence="2" type="ORF">E1956_14960</name>
</gene>
<dbReference type="Proteomes" id="UP000295727">
    <property type="component" value="Chromosome 1"/>
</dbReference>
<dbReference type="AlphaFoldDB" id="A0A4P7CR32"/>
<dbReference type="RefSeq" id="WP_134750054.1">
    <property type="nucleotide sequence ID" value="NZ_CP038148.1"/>
</dbReference>
<dbReference type="InterPro" id="IPR055259">
    <property type="entry name" value="YkvP/CgeB_Glyco_trans-like"/>
</dbReference>
<reference evidence="2 3" key="1">
    <citation type="submission" date="2019-03" db="EMBL/GenBank/DDBJ databases">
        <title>Paraburkholderia sp. 7MH5, isolated from subtropical forest soil.</title>
        <authorList>
            <person name="Gao Z.-H."/>
            <person name="Qiu L.-H."/>
        </authorList>
    </citation>
    <scope>NUCLEOTIDE SEQUENCE [LARGE SCALE GENOMIC DNA]</scope>
    <source>
        <strain evidence="2 3">7MH5</strain>
    </source>
</reference>
<evidence type="ECO:0000313" key="2">
    <source>
        <dbReference type="EMBL" id="QBQ98340.1"/>
    </source>
</evidence>
<protein>
    <recommendedName>
        <fullName evidence="1">Spore protein YkvP/CgeB glycosyl transferase-like domain-containing protein</fullName>
    </recommendedName>
</protein>
<dbReference type="OrthoDB" id="6917114at2"/>
<feature type="domain" description="Spore protein YkvP/CgeB glycosyl transferase-like" evidence="1">
    <location>
        <begin position="187"/>
        <end position="325"/>
    </location>
</feature>
<dbReference type="KEGG" id="ppai:E1956_14960"/>
<dbReference type="EMBL" id="CP038148">
    <property type="protein sequence ID" value="QBQ98340.1"/>
    <property type="molecule type" value="Genomic_DNA"/>
</dbReference>
<sequence>MSLTGIKKTVAVVDYWPAIENAETECILRIKSALQELGYESVSINRHGFLVDDALTHVDELKVEFVLALHFDSAKAWSAFTYYALWNPLDFYFQWSYREKSENALSNDAFLSCGSLVADDHARRLLKGSGRAATAPFLTLFHAVHEPVIPPALGRGKLFYCGINWEALSGRGGRHHELMKLLDQRGMLDIYGPEVFQNVRVWDGYTSYQGSIPFDGKTLINRVAQSGIGLVLSSEAHIKSGLMSSRLFECLSAGVPIICDQNGFARDNFGDLLFYVDTTEPAATVARKVEEHVNWIRANPELTIERATRAQEIYRQRFSLIENFKRIFEAGPHIENITTDVIGSALSTIFIADECNPAFTSKIRSYAMHMAGKQNSKCYALIPETSSAAREDDIRQACAGVEVIRFKRDTKDYISTAEKIVGKIVTILRALPENEIFQIVPAWERPVWPTIESMWKKLDAATEMSYVSGGFTVLENTGKPHEGRATFTRGTLLTSMMDANAPFSCSSTLYRRTDSMSDVFDTFPYAPHFWQRLMSIAYQRFGKGFGEVHVAAVDDHEYYVFHHRISNHDQLMRESEILRDVLGFDYVDKHLRAPAVVQSQPVEPMAFVRQFDPAAARALLVKLYDSVKKPKFISAPIQWLWKKKAI</sequence>
<keyword evidence="3" id="KW-1185">Reference proteome</keyword>